<dbReference type="PANTHER" id="PTHR31672">
    <property type="entry name" value="BNACNNG10540D PROTEIN"/>
    <property type="match status" value="1"/>
</dbReference>
<dbReference type="HOGENOM" id="CLU_742681_0_0_1"/>
<accession>B8AH20</accession>
<proteinExistence type="predicted"/>
<protein>
    <recommendedName>
        <fullName evidence="1">F-box domain-containing protein</fullName>
    </recommendedName>
</protein>
<dbReference type="Proteomes" id="UP000007015">
    <property type="component" value="Chromosome 2"/>
</dbReference>
<name>B8AH20_ORYSI</name>
<evidence type="ECO:0000313" key="3">
    <source>
        <dbReference type="Proteomes" id="UP000007015"/>
    </source>
</evidence>
<evidence type="ECO:0000259" key="1">
    <source>
        <dbReference type="Pfam" id="PF00646"/>
    </source>
</evidence>
<dbReference type="InterPro" id="IPR036047">
    <property type="entry name" value="F-box-like_dom_sf"/>
</dbReference>
<gene>
    <name evidence="2" type="ORF">OsI_05721</name>
</gene>
<dbReference type="SUPFAM" id="SSF81383">
    <property type="entry name" value="F-box domain"/>
    <property type="match status" value="1"/>
</dbReference>
<dbReference type="CDD" id="cd22157">
    <property type="entry name" value="F-box_AtFBW1-like"/>
    <property type="match status" value="1"/>
</dbReference>
<dbReference type="EMBL" id="CM000127">
    <property type="protein sequence ID" value="EEC72416.1"/>
    <property type="molecule type" value="Genomic_DNA"/>
</dbReference>
<dbReference type="AlphaFoldDB" id="B8AH20"/>
<evidence type="ECO:0000313" key="2">
    <source>
        <dbReference type="EMBL" id="EEC72416.1"/>
    </source>
</evidence>
<dbReference type="InterPro" id="IPR001810">
    <property type="entry name" value="F-box_dom"/>
</dbReference>
<dbReference type="PANTHER" id="PTHR31672:SF2">
    <property type="entry name" value="F-BOX DOMAIN-CONTAINING PROTEIN"/>
    <property type="match status" value="1"/>
</dbReference>
<sequence>MGDDVGAEILLRLPAKAVLRCRAVCRSWRRITTTAYFVAAHSRRRPLQLLGYTGLAVDSSSSPYSYVFTVITSVIPAFCDGDDAGRRILLRRDMRVSLRGSCDGLLLFERNTGGGGDGGVLICNPATRQLVGVTVGDTVYWGRRQTDDRGQMSAFDTVSETFRRVAPPPPVSHADEGPMFDMHGALAVTAMKSTEPYMDVWIAAAAGGENWVRLLRVELPPGHYYSGEVKPHGYGKAVLDDAGVLLVAMNGCPSFLYDTKGKRMVTENGHLTVACSCLAAEGVQADHSAVVSGDRWRRGRRIGASAIVNWIEDAAAAAEHLAEGARIAQAAVGQAFVVASADPGHGSHLLLLAWKQQYEHAADSNHGHLLHLH</sequence>
<dbReference type="Gene3D" id="1.20.1280.50">
    <property type="match status" value="1"/>
</dbReference>
<dbReference type="Pfam" id="PF00646">
    <property type="entry name" value="F-box"/>
    <property type="match status" value="1"/>
</dbReference>
<dbReference type="OMA" id="CYRNGDN"/>
<keyword evidence="3" id="KW-1185">Reference proteome</keyword>
<dbReference type="InterPro" id="IPR050796">
    <property type="entry name" value="SCF_F-box_component"/>
</dbReference>
<reference evidence="2 3" key="1">
    <citation type="journal article" date="2005" name="PLoS Biol.">
        <title>The genomes of Oryza sativa: a history of duplications.</title>
        <authorList>
            <person name="Yu J."/>
            <person name="Wang J."/>
            <person name="Lin W."/>
            <person name="Li S."/>
            <person name="Li H."/>
            <person name="Zhou J."/>
            <person name="Ni P."/>
            <person name="Dong W."/>
            <person name="Hu S."/>
            <person name="Zeng C."/>
            <person name="Zhang J."/>
            <person name="Zhang Y."/>
            <person name="Li R."/>
            <person name="Xu Z."/>
            <person name="Li S."/>
            <person name="Li X."/>
            <person name="Zheng H."/>
            <person name="Cong L."/>
            <person name="Lin L."/>
            <person name="Yin J."/>
            <person name="Geng J."/>
            <person name="Li G."/>
            <person name="Shi J."/>
            <person name="Liu J."/>
            <person name="Lv H."/>
            <person name="Li J."/>
            <person name="Wang J."/>
            <person name="Deng Y."/>
            <person name="Ran L."/>
            <person name="Shi X."/>
            <person name="Wang X."/>
            <person name="Wu Q."/>
            <person name="Li C."/>
            <person name="Ren X."/>
            <person name="Wang J."/>
            <person name="Wang X."/>
            <person name="Li D."/>
            <person name="Liu D."/>
            <person name="Zhang X."/>
            <person name="Ji Z."/>
            <person name="Zhao W."/>
            <person name="Sun Y."/>
            <person name="Zhang Z."/>
            <person name="Bao J."/>
            <person name="Han Y."/>
            <person name="Dong L."/>
            <person name="Ji J."/>
            <person name="Chen P."/>
            <person name="Wu S."/>
            <person name="Liu J."/>
            <person name="Xiao Y."/>
            <person name="Bu D."/>
            <person name="Tan J."/>
            <person name="Yang L."/>
            <person name="Ye C."/>
            <person name="Zhang J."/>
            <person name="Xu J."/>
            <person name="Zhou Y."/>
            <person name="Yu Y."/>
            <person name="Zhang B."/>
            <person name="Zhuang S."/>
            <person name="Wei H."/>
            <person name="Liu B."/>
            <person name="Lei M."/>
            <person name="Yu H."/>
            <person name="Li Y."/>
            <person name="Xu H."/>
            <person name="Wei S."/>
            <person name="He X."/>
            <person name="Fang L."/>
            <person name="Zhang Z."/>
            <person name="Zhang Y."/>
            <person name="Huang X."/>
            <person name="Su Z."/>
            <person name="Tong W."/>
            <person name="Li J."/>
            <person name="Tong Z."/>
            <person name="Li S."/>
            <person name="Ye J."/>
            <person name="Wang L."/>
            <person name="Fang L."/>
            <person name="Lei T."/>
            <person name="Chen C."/>
            <person name="Chen H."/>
            <person name="Xu Z."/>
            <person name="Li H."/>
            <person name="Huang H."/>
            <person name="Zhang F."/>
            <person name="Xu H."/>
            <person name="Li N."/>
            <person name="Zhao C."/>
            <person name="Li S."/>
            <person name="Dong L."/>
            <person name="Huang Y."/>
            <person name="Li L."/>
            <person name="Xi Y."/>
            <person name="Qi Q."/>
            <person name="Li W."/>
            <person name="Zhang B."/>
            <person name="Hu W."/>
            <person name="Zhang Y."/>
            <person name="Tian X."/>
            <person name="Jiao Y."/>
            <person name="Liang X."/>
            <person name="Jin J."/>
            <person name="Gao L."/>
            <person name="Zheng W."/>
            <person name="Hao B."/>
            <person name="Liu S."/>
            <person name="Wang W."/>
            <person name="Yuan L."/>
            <person name="Cao M."/>
            <person name="McDermott J."/>
            <person name="Samudrala R."/>
            <person name="Wang J."/>
            <person name="Wong G.K."/>
            <person name="Yang H."/>
        </authorList>
    </citation>
    <scope>NUCLEOTIDE SEQUENCE [LARGE SCALE GENOMIC DNA]</scope>
    <source>
        <strain evidence="3">cv. 93-11</strain>
    </source>
</reference>
<dbReference type="STRING" id="39946.B8AH20"/>
<organism evidence="2 3">
    <name type="scientific">Oryza sativa subsp. indica</name>
    <name type="common">Rice</name>
    <dbReference type="NCBI Taxonomy" id="39946"/>
    <lineage>
        <taxon>Eukaryota</taxon>
        <taxon>Viridiplantae</taxon>
        <taxon>Streptophyta</taxon>
        <taxon>Embryophyta</taxon>
        <taxon>Tracheophyta</taxon>
        <taxon>Spermatophyta</taxon>
        <taxon>Magnoliopsida</taxon>
        <taxon>Liliopsida</taxon>
        <taxon>Poales</taxon>
        <taxon>Poaceae</taxon>
        <taxon>BOP clade</taxon>
        <taxon>Oryzoideae</taxon>
        <taxon>Oryzeae</taxon>
        <taxon>Oryzinae</taxon>
        <taxon>Oryza</taxon>
        <taxon>Oryza sativa</taxon>
    </lineage>
</organism>
<dbReference type="Gramene" id="BGIOSGA007191-TA">
    <property type="protein sequence ID" value="BGIOSGA007191-PA"/>
    <property type="gene ID" value="BGIOSGA007191"/>
</dbReference>
<feature type="domain" description="F-box" evidence="1">
    <location>
        <begin position="3"/>
        <end position="34"/>
    </location>
</feature>